<evidence type="ECO:0000256" key="1">
    <source>
        <dbReference type="SAM" id="MobiDB-lite"/>
    </source>
</evidence>
<protein>
    <submittedName>
        <fullName evidence="3">GPI-anchored surface protein, putative</fullName>
    </submittedName>
</protein>
<keyword evidence="2" id="KW-0812">Transmembrane</keyword>
<evidence type="ECO:0000256" key="2">
    <source>
        <dbReference type="SAM" id="Phobius"/>
    </source>
</evidence>
<dbReference type="AlphaFoldDB" id="A0A0S4JNF6"/>
<evidence type="ECO:0000313" key="4">
    <source>
        <dbReference type="Proteomes" id="UP000051952"/>
    </source>
</evidence>
<keyword evidence="2" id="KW-1133">Transmembrane helix</keyword>
<feature type="transmembrane region" description="Helical" evidence="2">
    <location>
        <begin position="46"/>
        <end position="66"/>
    </location>
</feature>
<evidence type="ECO:0000313" key="3">
    <source>
        <dbReference type="EMBL" id="CUG92182.1"/>
    </source>
</evidence>
<feature type="region of interest" description="Disordered" evidence="1">
    <location>
        <begin position="15"/>
        <end position="37"/>
    </location>
</feature>
<keyword evidence="4" id="KW-1185">Reference proteome</keyword>
<reference evidence="4" key="1">
    <citation type="submission" date="2015-09" db="EMBL/GenBank/DDBJ databases">
        <authorList>
            <consortium name="Pathogen Informatics"/>
        </authorList>
    </citation>
    <scope>NUCLEOTIDE SEQUENCE [LARGE SCALE GENOMIC DNA]</scope>
    <source>
        <strain evidence="4">Lake Konstanz</strain>
    </source>
</reference>
<proteinExistence type="predicted"/>
<dbReference type="EMBL" id="CYKH01002015">
    <property type="protein sequence ID" value="CUG92182.1"/>
    <property type="molecule type" value="Genomic_DNA"/>
</dbReference>
<accession>A0A0S4JNF6</accession>
<sequence>MHQSLLATSQSSSLSDDWLTNTHKADNTTATQEDVASTEGADDGSLVWLVAAGAAITGALFLRSTLANEMRLDMLKRLKPISAYNQHPLSVRMALLNPGSHEISAAMQRAFSCLRVRAAESSSTSNGIHDTPVVRVEVEPTILQLFSGADGDRHSLAGVKAIAQSAVLEGYERLQVPCIVHQYCILVNGADPELLMSPVELLSRRGGNALEISVTNVVAWTVDGTVTEVITSSATGTIPTASNKENGHNAHLKATLATSLLTLAADNITLSEESVEALFGEDGANVYPSSSSSQGLSRGTLSLRDIIVAPYALFVEAALRLELRHDWWSPMGAFKGSPSRPKKFSGKKRHQGAGVGASRILPLFVQKWLGWADAKPSPNGTSATTDKKQCDDDEGEWSVCILTDAPGQDGQVHHFSFAVDAVASMLEIIRLGALRGNTSSSSSQHNNKENRRVVLSKGAATLYVWEDVATTMSGF</sequence>
<organism evidence="3 4">
    <name type="scientific">Bodo saltans</name>
    <name type="common">Flagellated protozoan</name>
    <dbReference type="NCBI Taxonomy" id="75058"/>
    <lineage>
        <taxon>Eukaryota</taxon>
        <taxon>Discoba</taxon>
        <taxon>Euglenozoa</taxon>
        <taxon>Kinetoplastea</taxon>
        <taxon>Metakinetoplastina</taxon>
        <taxon>Eubodonida</taxon>
        <taxon>Bodonidae</taxon>
        <taxon>Bodo</taxon>
    </lineage>
</organism>
<dbReference type="VEuPathDB" id="TriTrypDB:BSAL_35925"/>
<name>A0A0S4JNF6_BODSA</name>
<dbReference type="Proteomes" id="UP000051952">
    <property type="component" value="Unassembled WGS sequence"/>
</dbReference>
<keyword evidence="2" id="KW-0472">Membrane</keyword>
<gene>
    <name evidence="3" type="ORF">BSAL_35925</name>
</gene>